<dbReference type="Pfam" id="PF05485">
    <property type="entry name" value="THAP"/>
    <property type="match status" value="1"/>
</dbReference>
<reference evidence="8" key="1">
    <citation type="submission" date="2023-06" db="EMBL/GenBank/DDBJ databases">
        <authorList>
            <person name="Delattre M."/>
        </authorList>
    </citation>
    <scope>NUCLEOTIDE SEQUENCE</scope>
    <source>
        <strain evidence="8">AF72</strain>
    </source>
</reference>
<evidence type="ECO:0000259" key="7">
    <source>
        <dbReference type="PROSITE" id="PS50950"/>
    </source>
</evidence>
<name>A0AA36DE16_9BILA</name>
<dbReference type="Gene3D" id="6.20.210.20">
    <property type="entry name" value="THAP domain"/>
    <property type="match status" value="1"/>
</dbReference>
<proteinExistence type="predicted"/>
<feature type="non-terminal residue" evidence="8">
    <location>
        <position position="445"/>
    </location>
</feature>
<dbReference type="InterPro" id="IPR006612">
    <property type="entry name" value="THAP_Znf"/>
</dbReference>
<feature type="compositionally biased region" description="Acidic residues" evidence="6">
    <location>
        <begin position="146"/>
        <end position="158"/>
    </location>
</feature>
<dbReference type="SUPFAM" id="SSF57716">
    <property type="entry name" value="Glucocorticoid receptor-like (DNA-binding domain)"/>
    <property type="match status" value="1"/>
</dbReference>
<sequence>MERCVFCGWTRKNAYASVRFFGVPKEPGLKRVQWLYAIGNREASGKHDRVCSVHFRSGKPSSDPSHEDFAPHLYLNKEAPPEFIHYLEKLAEVSDPALQKKPAQYKASVSVNDPKKLEYNKVTRPSILQKRKIQHEEPSSAASQIDVDENGGEEEDQQPEAALPYHIAPVNIDGEARPMRLYPMQKDWLKQTGAVPGMKIIYRLSHPEKKALRKQEFPGTRKREMVRIRMEDEHGNIIEERYVSEGDARRMHEQMEMHQLDDPEQSIDVAEEDLIYGCWAKRIVGFSRARCDAVNSEWLHENLRQIAAGSRTRCTNVSQTIEKVNVQVNSAQLQELPWRIRCRYVAAHKEAEYMEGRTVENANDLIRDFLIKRRDLCIRNILRSTEEFVGAMMGYGPKGEALLATADTAYQATRAHFESYMRATDRQINPDREEWLLPLNHPASF</sequence>
<gene>
    <name evidence="8" type="ORF">MSPICULIGERA_LOCUS24022</name>
</gene>
<evidence type="ECO:0000256" key="5">
    <source>
        <dbReference type="PROSITE-ProRule" id="PRU00309"/>
    </source>
</evidence>
<comment type="caution">
    <text evidence="8">The sequence shown here is derived from an EMBL/GenBank/DDBJ whole genome shotgun (WGS) entry which is preliminary data.</text>
</comment>
<feature type="domain" description="THAP-type" evidence="7">
    <location>
        <begin position="1"/>
        <end position="84"/>
    </location>
</feature>
<keyword evidence="3" id="KW-0862">Zinc</keyword>
<dbReference type="Proteomes" id="UP001177023">
    <property type="component" value="Unassembled WGS sequence"/>
</dbReference>
<keyword evidence="4 5" id="KW-0238">DNA-binding</keyword>
<evidence type="ECO:0000256" key="6">
    <source>
        <dbReference type="SAM" id="MobiDB-lite"/>
    </source>
</evidence>
<dbReference type="InterPro" id="IPR038441">
    <property type="entry name" value="THAP_Znf_sf"/>
</dbReference>
<evidence type="ECO:0000256" key="2">
    <source>
        <dbReference type="ARBA" id="ARBA00022771"/>
    </source>
</evidence>
<organism evidence="8 9">
    <name type="scientific">Mesorhabditis spiculigera</name>
    <dbReference type="NCBI Taxonomy" id="96644"/>
    <lineage>
        <taxon>Eukaryota</taxon>
        <taxon>Metazoa</taxon>
        <taxon>Ecdysozoa</taxon>
        <taxon>Nematoda</taxon>
        <taxon>Chromadorea</taxon>
        <taxon>Rhabditida</taxon>
        <taxon>Rhabditina</taxon>
        <taxon>Rhabditomorpha</taxon>
        <taxon>Rhabditoidea</taxon>
        <taxon>Rhabditidae</taxon>
        <taxon>Mesorhabditinae</taxon>
        <taxon>Mesorhabditis</taxon>
    </lineage>
</organism>
<evidence type="ECO:0000313" key="8">
    <source>
        <dbReference type="EMBL" id="CAJ0586014.1"/>
    </source>
</evidence>
<evidence type="ECO:0000256" key="1">
    <source>
        <dbReference type="ARBA" id="ARBA00022723"/>
    </source>
</evidence>
<evidence type="ECO:0000256" key="3">
    <source>
        <dbReference type="ARBA" id="ARBA00022833"/>
    </source>
</evidence>
<evidence type="ECO:0000313" key="9">
    <source>
        <dbReference type="Proteomes" id="UP001177023"/>
    </source>
</evidence>
<evidence type="ECO:0000256" key="4">
    <source>
        <dbReference type="ARBA" id="ARBA00023125"/>
    </source>
</evidence>
<keyword evidence="9" id="KW-1185">Reference proteome</keyword>
<keyword evidence="1" id="KW-0479">Metal-binding</keyword>
<dbReference type="AlphaFoldDB" id="A0AA36DE16"/>
<accession>A0AA36DE16</accession>
<keyword evidence="2 5" id="KW-0863">Zinc-finger</keyword>
<dbReference type="GO" id="GO:0003677">
    <property type="term" value="F:DNA binding"/>
    <property type="evidence" value="ECO:0007669"/>
    <property type="project" value="UniProtKB-UniRule"/>
</dbReference>
<protein>
    <recommendedName>
        <fullName evidence="7">THAP-type domain-containing protein</fullName>
    </recommendedName>
</protein>
<dbReference type="PROSITE" id="PS50950">
    <property type="entry name" value="ZF_THAP"/>
    <property type="match status" value="1"/>
</dbReference>
<dbReference type="EMBL" id="CATQJA010002707">
    <property type="protein sequence ID" value="CAJ0586014.1"/>
    <property type="molecule type" value="Genomic_DNA"/>
</dbReference>
<dbReference type="GO" id="GO:0008270">
    <property type="term" value="F:zinc ion binding"/>
    <property type="evidence" value="ECO:0007669"/>
    <property type="project" value="UniProtKB-KW"/>
</dbReference>
<feature type="region of interest" description="Disordered" evidence="6">
    <location>
        <begin position="128"/>
        <end position="161"/>
    </location>
</feature>